<comment type="caution">
    <text evidence="2">The sequence shown here is derived from an EMBL/GenBank/DDBJ whole genome shotgun (WGS) entry which is preliminary data.</text>
</comment>
<name>A0A3D9ZC13_9ACTN</name>
<keyword evidence="2" id="KW-0378">Hydrolase</keyword>
<keyword evidence="3" id="KW-1185">Reference proteome</keyword>
<dbReference type="PANTHER" id="PTHR23131:SF4">
    <property type="entry name" value="METALLO-BETA-LACTAMASE SUPERFAMILY POTEIN"/>
    <property type="match status" value="1"/>
</dbReference>
<dbReference type="Gene3D" id="3.60.15.10">
    <property type="entry name" value="Ribonuclease Z/Hydroxyacylglutathione hydrolase-like"/>
    <property type="match status" value="1"/>
</dbReference>
<dbReference type="Proteomes" id="UP000256913">
    <property type="component" value="Unassembled WGS sequence"/>
</dbReference>
<dbReference type="InterPro" id="IPR036866">
    <property type="entry name" value="RibonucZ/Hydroxyglut_hydro"/>
</dbReference>
<proteinExistence type="predicted"/>
<sequence length="346" mass="37186">MVEVTGTAQRAAWQQKVLPPVEQVRPGLWSIPVPMAGSPLRYVLVYALALPDGVALVDAGWPTDDAWTALVDGLGECGYAITDVRAVLITHWHADHLGLAGTVREASGAWVGMHPLDAAAVKGRGGGDRRAWVEGLSTWVRARGGSADDVTETVVMVADSRGMRALAEPDRLIDDGDLPLGPGSVRAVWTPGHTAGHLCFLDEGQRLLLAGDHVLPRISPNITLHPGQSTDPLGDFLESLTRTGSLPVDEVLPAHEYRFAGLPDRVTALHEHHAARLAEVTTLLAAAPESTTWELAAQLTWSRPWPQVQGMIRRSAVGETYAHLAHLARLGAVARMDGEVDRWRLA</sequence>
<dbReference type="InterPro" id="IPR001279">
    <property type="entry name" value="Metallo-B-lactamas"/>
</dbReference>
<dbReference type="InterPro" id="IPR050662">
    <property type="entry name" value="Sec-metab_biosynth-thioest"/>
</dbReference>
<evidence type="ECO:0000313" key="2">
    <source>
        <dbReference type="EMBL" id="REF94946.1"/>
    </source>
</evidence>
<dbReference type="Pfam" id="PF00753">
    <property type="entry name" value="Lactamase_B"/>
    <property type="match status" value="1"/>
</dbReference>
<dbReference type="AlphaFoldDB" id="A0A3D9ZC13"/>
<gene>
    <name evidence="2" type="ORF">DFJ67_0891</name>
</gene>
<dbReference type="SMART" id="SM00849">
    <property type="entry name" value="Lactamase_B"/>
    <property type="match status" value="1"/>
</dbReference>
<evidence type="ECO:0000259" key="1">
    <source>
        <dbReference type="SMART" id="SM00849"/>
    </source>
</evidence>
<dbReference type="RefSeq" id="WP_116066701.1">
    <property type="nucleotide sequence ID" value="NZ_BONB01000001.1"/>
</dbReference>
<dbReference type="SUPFAM" id="SSF56281">
    <property type="entry name" value="Metallo-hydrolase/oxidoreductase"/>
    <property type="match status" value="1"/>
</dbReference>
<accession>A0A3D9ZC13</accession>
<feature type="domain" description="Metallo-beta-lactamase" evidence="1">
    <location>
        <begin position="42"/>
        <end position="255"/>
    </location>
</feature>
<dbReference type="PANTHER" id="PTHR23131">
    <property type="entry name" value="ENDORIBONUCLEASE LACTB2"/>
    <property type="match status" value="1"/>
</dbReference>
<dbReference type="OrthoDB" id="2971563at2"/>
<dbReference type="EMBL" id="QUMQ01000001">
    <property type="protein sequence ID" value="REF94946.1"/>
    <property type="molecule type" value="Genomic_DNA"/>
</dbReference>
<dbReference type="InterPro" id="IPR036388">
    <property type="entry name" value="WH-like_DNA-bd_sf"/>
</dbReference>
<evidence type="ECO:0000313" key="3">
    <source>
        <dbReference type="Proteomes" id="UP000256913"/>
    </source>
</evidence>
<organism evidence="2 3">
    <name type="scientific">Asanoa ferruginea</name>
    <dbReference type="NCBI Taxonomy" id="53367"/>
    <lineage>
        <taxon>Bacteria</taxon>
        <taxon>Bacillati</taxon>
        <taxon>Actinomycetota</taxon>
        <taxon>Actinomycetes</taxon>
        <taxon>Micromonosporales</taxon>
        <taxon>Micromonosporaceae</taxon>
        <taxon>Asanoa</taxon>
    </lineage>
</organism>
<dbReference type="Gene3D" id="1.10.10.10">
    <property type="entry name" value="Winged helix-like DNA-binding domain superfamily/Winged helix DNA-binding domain"/>
    <property type="match status" value="1"/>
</dbReference>
<protein>
    <submittedName>
        <fullName evidence="2">Glyoxylase-like metal-dependent hydrolase (Beta-lactamase superfamily II)</fullName>
    </submittedName>
</protein>
<dbReference type="GO" id="GO:0016787">
    <property type="term" value="F:hydrolase activity"/>
    <property type="evidence" value="ECO:0007669"/>
    <property type="project" value="UniProtKB-KW"/>
</dbReference>
<reference evidence="2 3" key="1">
    <citation type="submission" date="2018-08" db="EMBL/GenBank/DDBJ databases">
        <title>Sequencing the genomes of 1000 actinobacteria strains.</title>
        <authorList>
            <person name="Klenk H.-P."/>
        </authorList>
    </citation>
    <scope>NUCLEOTIDE SEQUENCE [LARGE SCALE GENOMIC DNA]</scope>
    <source>
        <strain evidence="2 3">DSM 44099</strain>
    </source>
</reference>